<accession>A0A182MWP9</accession>
<evidence type="ECO:0000313" key="2">
    <source>
        <dbReference type="EnsemblMetazoa" id="ACUA028145-PA"/>
    </source>
</evidence>
<dbReference type="VEuPathDB" id="VectorBase:ACUA028145"/>
<dbReference type="EnsemblMetazoa" id="ACUA028145-RA">
    <property type="protein sequence ID" value="ACUA028145-PA"/>
    <property type="gene ID" value="ACUA028145"/>
</dbReference>
<keyword evidence="3" id="KW-1185">Reference proteome</keyword>
<feature type="region of interest" description="Disordered" evidence="1">
    <location>
        <begin position="46"/>
        <end position="65"/>
    </location>
</feature>
<name>A0A182MWP9_9DIPT</name>
<sequence length="119" mass="13247">MLGETVERIPKVEQVNLTGGRLIREAKIYDGKCVHYIDWLSEVRPSFSPPRQDLRPTNADPGATDVYSKRLDTLNVRFETLLEQLTQRLKTAIEVNGADGLIPPKDGQLGLCGLTISMP</sequence>
<dbReference type="AlphaFoldDB" id="A0A182MWP9"/>
<organism evidence="2 3">
    <name type="scientific">Anopheles culicifacies</name>
    <dbReference type="NCBI Taxonomy" id="139723"/>
    <lineage>
        <taxon>Eukaryota</taxon>
        <taxon>Metazoa</taxon>
        <taxon>Ecdysozoa</taxon>
        <taxon>Arthropoda</taxon>
        <taxon>Hexapoda</taxon>
        <taxon>Insecta</taxon>
        <taxon>Pterygota</taxon>
        <taxon>Neoptera</taxon>
        <taxon>Endopterygota</taxon>
        <taxon>Diptera</taxon>
        <taxon>Nematocera</taxon>
        <taxon>Culicoidea</taxon>
        <taxon>Culicidae</taxon>
        <taxon>Anophelinae</taxon>
        <taxon>Anopheles</taxon>
        <taxon>culicifacies species complex</taxon>
    </lineage>
</organism>
<protein>
    <submittedName>
        <fullName evidence="2">Uncharacterized protein</fullName>
    </submittedName>
</protein>
<reference evidence="2" key="2">
    <citation type="submission" date="2020-05" db="UniProtKB">
        <authorList>
            <consortium name="EnsemblMetazoa"/>
        </authorList>
    </citation>
    <scope>IDENTIFICATION</scope>
    <source>
        <strain evidence="2">A-37</strain>
    </source>
</reference>
<reference evidence="3" key="1">
    <citation type="submission" date="2013-09" db="EMBL/GenBank/DDBJ databases">
        <title>The Genome Sequence of Anopheles culicifacies species A.</title>
        <authorList>
            <consortium name="The Broad Institute Genomics Platform"/>
            <person name="Neafsey D.E."/>
            <person name="Besansky N."/>
            <person name="Howell P."/>
            <person name="Walton C."/>
            <person name="Young S.K."/>
            <person name="Zeng Q."/>
            <person name="Gargeya S."/>
            <person name="Fitzgerald M."/>
            <person name="Haas B."/>
            <person name="Abouelleil A."/>
            <person name="Allen A.W."/>
            <person name="Alvarado L."/>
            <person name="Arachchi H.M."/>
            <person name="Berlin A.M."/>
            <person name="Chapman S.B."/>
            <person name="Gainer-Dewar J."/>
            <person name="Goldberg J."/>
            <person name="Griggs A."/>
            <person name="Gujja S."/>
            <person name="Hansen M."/>
            <person name="Howarth C."/>
            <person name="Imamovic A."/>
            <person name="Ireland A."/>
            <person name="Larimer J."/>
            <person name="McCowan C."/>
            <person name="Murphy C."/>
            <person name="Pearson M."/>
            <person name="Poon T.W."/>
            <person name="Priest M."/>
            <person name="Roberts A."/>
            <person name="Saif S."/>
            <person name="Shea T."/>
            <person name="Sisk P."/>
            <person name="Sykes S."/>
            <person name="Wortman J."/>
            <person name="Nusbaum C."/>
            <person name="Birren B."/>
        </authorList>
    </citation>
    <scope>NUCLEOTIDE SEQUENCE [LARGE SCALE GENOMIC DNA]</scope>
    <source>
        <strain evidence="3">A-37</strain>
    </source>
</reference>
<dbReference type="Proteomes" id="UP000075883">
    <property type="component" value="Unassembled WGS sequence"/>
</dbReference>
<dbReference type="EMBL" id="AXCM01000207">
    <property type="status" value="NOT_ANNOTATED_CDS"/>
    <property type="molecule type" value="Genomic_DNA"/>
</dbReference>
<evidence type="ECO:0000256" key="1">
    <source>
        <dbReference type="SAM" id="MobiDB-lite"/>
    </source>
</evidence>
<dbReference type="STRING" id="139723.A0A182MWP9"/>
<proteinExistence type="predicted"/>
<evidence type="ECO:0000313" key="3">
    <source>
        <dbReference type="Proteomes" id="UP000075883"/>
    </source>
</evidence>